<comment type="caution">
    <text evidence="2">The sequence shown here is derived from an EMBL/GenBank/DDBJ whole genome shotgun (WGS) entry which is preliminary data.</text>
</comment>
<dbReference type="Proteomes" id="UP000283310">
    <property type="component" value="Unassembled WGS sequence"/>
</dbReference>
<name>A0A412DP49_BACSE</name>
<dbReference type="InterPro" id="IPR043729">
    <property type="entry name" value="DUF5672"/>
</dbReference>
<organism evidence="2 3">
    <name type="scientific">Bacteroides stercoris</name>
    <dbReference type="NCBI Taxonomy" id="46506"/>
    <lineage>
        <taxon>Bacteria</taxon>
        <taxon>Pseudomonadati</taxon>
        <taxon>Bacteroidota</taxon>
        <taxon>Bacteroidia</taxon>
        <taxon>Bacteroidales</taxon>
        <taxon>Bacteroidaceae</taxon>
        <taxon>Bacteroides</taxon>
    </lineage>
</organism>
<gene>
    <name evidence="2" type="ORF">DWY65_08540</name>
</gene>
<dbReference type="RefSeq" id="WP_117903670.1">
    <property type="nucleotide sequence ID" value="NZ_CAXSRQ010000004.1"/>
</dbReference>
<evidence type="ECO:0000313" key="2">
    <source>
        <dbReference type="EMBL" id="RGR13938.1"/>
    </source>
</evidence>
<sequence>MTCAVVIPVYKANPTVIEIASFKQCLVILKNYDIYIITFKELDLSVYSEISLSVQKKYKLHFFAEDYFTSVVGYNRLCLSRSFYECFLGYDYMLIYQLDAWVFNDELSYWCSLGYDYIGAPWFFLSKEEHKYTKRVRGVGNGGFSLRKISHCLRVLDFPSFLPFVTPKMLLSESVSLKKLAKYPFKLLGVGNNLNYFLRNNINEDGIFSLRAQHSWIFCQLPPFDVALKFAFEVNPSYLYDINNEKLPFGCHAFEKYEYNTFWQKHIKIPL</sequence>
<evidence type="ECO:0000313" key="3">
    <source>
        <dbReference type="Proteomes" id="UP000283310"/>
    </source>
</evidence>
<accession>A0A412DP49</accession>
<dbReference type="AlphaFoldDB" id="A0A412DP49"/>
<proteinExistence type="predicted"/>
<dbReference type="Pfam" id="PF18922">
    <property type="entry name" value="DUF5672"/>
    <property type="match status" value="1"/>
</dbReference>
<reference evidence="2 3" key="1">
    <citation type="submission" date="2018-08" db="EMBL/GenBank/DDBJ databases">
        <title>A genome reference for cultivated species of the human gut microbiota.</title>
        <authorList>
            <person name="Zou Y."/>
            <person name="Xue W."/>
            <person name="Luo G."/>
        </authorList>
    </citation>
    <scope>NUCLEOTIDE SEQUENCE [LARGE SCALE GENOMIC DNA]</scope>
    <source>
        <strain evidence="2 3">AF26-20BH</strain>
    </source>
</reference>
<dbReference type="EMBL" id="QRTW01000012">
    <property type="protein sequence ID" value="RGR13938.1"/>
    <property type="molecule type" value="Genomic_DNA"/>
</dbReference>
<protein>
    <recommendedName>
        <fullName evidence="1">DUF5672 domain-containing protein</fullName>
    </recommendedName>
</protein>
<feature type="domain" description="DUF5672" evidence="1">
    <location>
        <begin position="58"/>
        <end position="252"/>
    </location>
</feature>
<evidence type="ECO:0000259" key="1">
    <source>
        <dbReference type="Pfam" id="PF18922"/>
    </source>
</evidence>